<evidence type="ECO:0000313" key="1">
    <source>
        <dbReference type="EMBL" id="RYQ84785.1"/>
    </source>
</evidence>
<proteinExistence type="predicted"/>
<sequence length="124" mass="14320">MVIIITVVEAFLATHLTSPFLSSITESGRYKSSCIFQFKNQTHTRTTPKTLTSNTTQKREREPKNPKTLRCAAFFGFSLRRHCSSHFCSYYYFPSPLLISPSTKTIKFWDSKLSDTFLHMKVKP</sequence>
<reference evidence="1 2" key="1">
    <citation type="submission" date="2019-01" db="EMBL/GenBank/DDBJ databases">
        <title>Sequencing of cultivated peanut Arachis hypogaea provides insights into genome evolution and oil improvement.</title>
        <authorList>
            <person name="Chen X."/>
        </authorList>
    </citation>
    <scope>NUCLEOTIDE SEQUENCE [LARGE SCALE GENOMIC DNA]</scope>
    <source>
        <strain evidence="2">cv. Fuhuasheng</strain>
        <tissue evidence="1">Leaves</tissue>
    </source>
</reference>
<organism evidence="1 2">
    <name type="scientific">Arachis hypogaea</name>
    <name type="common">Peanut</name>
    <dbReference type="NCBI Taxonomy" id="3818"/>
    <lineage>
        <taxon>Eukaryota</taxon>
        <taxon>Viridiplantae</taxon>
        <taxon>Streptophyta</taxon>
        <taxon>Embryophyta</taxon>
        <taxon>Tracheophyta</taxon>
        <taxon>Spermatophyta</taxon>
        <taxon>Magnoliopsida</taxon>
        <taxon>eudicotyledons</taxon>
        <taxon>Gunneridae</taxon>
        <taxon>Pentapetalae</taxon>
        <taxon>rosids</taxon>
        <taxon>fabids</taxon>
        <taxon>Fabales</taxon>
        <taxon>Fabaceae</taxon>
        <taxon>Papilionoideae</taxon>
        <taxon>50 kb inversion clade</taxon>
        <taxon>dalbergioids sensu lato</taxon>
        <taxon>Dalbergieae</taxon>
        <taxon>Pterocarpus clade</taxon>
        <taxon>Arachis</taxon>
    </lineage>
</organism>
<gene>
    <name evidence="1" type="ORF">Ahy_B10g104262</name>
</gene>
<protein>
    <submittedName>
        <fullName evidence="1">Uncharacterized protein</fullName>
    </submittedName>
</protein>
<name>A0A444X532_ARAHY</name>
<dbReference type="AlphaFoldDB" id="A0A444X532"/>
<keyword evidence="2" id="KW-1185">Reference proteome</keyword>
<dbReference type="EMBL" id="SDMP01000020">
    <property type="protein sequence ID" value="RYQ84785.1"/>
    <property type="molecule type" value="Genomic_DNA"/>
</dbReference>
<comment type="caution">
    <text evidence="1">The sequence shown here is derived from an EMBL/GenBank/DDBJ whole genome shotgun (WGS) entry which is preliminary data.</text>
</comment>
<dbReference type="Proteomes" id="UP000289738">
    <property type="component" value="Chromosome B10"/>
</dbReference>
<accession>A0A444X532</accession>
<evidence type="ECO:0000313" key="2">
    <source>
        <dbReference type="Proteomes" id="UP000289738"/>
    </source>
</evidence>